<dbReference type="GO" id="GO:0005525">
    <property type="term" value="F:GTP binding"/>
    <property type="evidence" value="ECO:0007669"/>
    <property type="project" value="InterPro"/>
</dbReference>
<sequence length="1012" mass="112852">MSLRTHVKRLIVCVDAEEYSGENGTSGNGNPSNIFRIQSIISNGLCVDAQGRTVEQIVRYQRAASDGPSLIERLKTGVTIPYYEEQIKSIVREICGTIEEPQDELFLYGFGRGAFIVRAVAGLLDTMYLPKSTSLKHFDTLYQSALDVYRARKEDDNRNGPKIVDFLRTHTTRPPLIQFVGALDTVKYTAEGHMHDISFVPSVRHLRHALALNETRSQLNAEIFDIPFAQEMAGRSFVQAWFMGSNQDLGGGTREDGLSLYPLQWLLIESMRAGLVLQSQDEKSPPLKIENPLSLAFPQYAGEVPKLDGSEKIEWRISHSNGIQVSLYDLQTLHGIYTDDSQTHNLQINSPSTLYNTSRKIFNSKGFIGWCDDGSYGAIIHPSVFCLLDRYPRFYEQSRFKSLKKDLADYRDRYLQDDDGAIPPWLEGLQLQASGVKAFRILVCGKTGVGKSTLINKIFGVEMTEESDSYKQGSHDINVAFESPNNPGLMIHDSRGWQAGSDKELELIAKFLRHRAFQKDPAEALHVIWFCVDSDVSRIEEADKRTFQTIAQFSNHVPVFVIGTKKDKLVAFRKMQLLEKYMEQTGNYPESQRLANQEADRLAEEQFMALRQELSQIKHYKADGYCCLSKDDDQGVKRLLTQTLDLIQDEKVRIFAVAAQVVDVEQKIDSAITECMRLGLHAVRTAMVPLPFSGAIGTPTVARILCQHILQCFGFPKALPDEVEEIMTRVVLGHLKKFMTVTLAEFVGVGVITAGLIVGTMGAGGVLALSLCILAAPPTARMLFKCACDMILILERAFRYQGKYVSVKQIEDAAVYYTTAMTKTFAGKEVLLQKHVHDEVDRLIPLTKVSTAMKFSKLRTGLEDIIYKNRFQKSEAAKQDNRPVVPELGAQGLAELDGTTSPAELPGGGRLPIELPAEMNIPPRVPEKEAVSSGMASGTSNTTTTDDLLSLEEKTTMSQTLSDQSRTATRQTTAPSETEMSVERTKSQGMFSRNTRKLSAKLGLRKSKTTQI</sequence>
<feature type="region of interest" description="Disordered" evidence="1">
    <location>
        <begin position="893"/>
        <end position="915"/>
    </location>
</feature>
<dbReference type="RefSeq" id="XP_007750153.1">
    <property type="nucleotide sequence ID" value="XM_007751963.1"/>
</dbReference>
<reference evidence="4 5" key="1">
    <citation type="submission" date="2013-03" db="EMBL/GenBank/DDBJ databases">
        <title>The Genome Sequence of Cladophialophora psammophila CBS 110553.</title>
        <authorList>
            <consortium name="The Broad Institute Genomics Platform"/>
            <person name="Cuomo C."/>
            <person name="de Hoog S."/>
            <person name="Gorbushina A."/>
            <person name="Walker B."/>
            <person name="Young S.K."/>
            <person name="Zeng Q."/>
            <person name="Gargeya S."/>
            <person name="Fitzgerald M."/>
            <person name="Haas B."/>
            <person name="Abouelleil A."/>
            <person name="Allen A.W."/>
            <person name="Alvarado L."/>
            <person name="Arachchi H.M."/>
            <person name="Berlin A.M."/>
            <person name="Chapman S.B."/>
            <person name="Gainer-Dewar J."/>
            <person name="Goldberg J."/>
            <person name="Griggs A."/>
            <person name="Gujja S."/>
            <person name="Hansen M."/>
            <person name="Howarth C."/>
            <person name="Imamovic A."/>
            <person name="Ireland A."/>
            <person name="Larimer J."/>
            <person name="McCowan C."/>
            <person name="Murphy C."/>
            <person name="Pearson M."/>
            <person name="Poon T.W."/>
            <person name="Priest M."/>
            <person name="Roberts A."/>
            <person name="Saif S."/>
            <person name="Shea T."/>
            <person name="Sisk P."/>
            <person name="Sykes S."/>
            <person name="Wortman J."/>
            <person name="Nusbaum C."/>
            <person name="Birren B."/>
        </authorList>
    </citation>
    <scope>NUCLEOTIDE SEQUENCE [LARGE SCALE GENOMIC DNA]</scope>
    <source>
        <strain evidence="4 5">CBS 110553</strain>
    </source>
</reference>
<dbReference type="InterPro" id="IPR018712">
    <property type="entry name" value="Tle1-like_cat"/>
</dbReference>
<dbReference type="AlphaFoldDB" id="W9WF59"/>
<proteinExistence type="predicted"/>
<evidence type="ECO:0000259" key="3">
    <source>
        <dbReference type="Pfam" id="PF09994"/>
    </source>
</evidence>
<dbReference type="InterPro" id="IPR027417">
    <property type="entry name" value="P-loop_NTPase"/>
</dbReference>
<feature type="compositionally biased region" description="Basic residues" evidence="1">
    <location>
        <begin position="994"/>
        <end position="1012"/>
    </location>
</feature>
<comment type="caution">
    <text evidence="4">The sequence shown here is derived from an EMBL/GenBank/DDBJ whole genome shotgun (WGS) entry which is preliminary data.</text>
</comment>
<name>W9WF59_9EURO</name>
<dbReference type="OrthoDB" id="59699at2759"/>
<feature type="compositionally biased region" description="Polar residues" evidence="1">
    <location>
        <begin position="957"/>
        <end position="979"/>
    </location>
</feature>
<evidence type="ECO:0000313" key="5">
    <source>
        <dbReference type="Proteomes" id="UP000019471"/>
    </source>
</evidence>
<organism evidence="4 5">
    <name type="scientific">Cladophialophora psammophila CBS 110553</name>
    <dbReference type="NCBI Taxonomy" id="1182543"/>
    <lineage>
        <taxon>Eukaryota</taxon>
        <taxon>Fungi</taxon>
        <taxon>Dikarya</taxon>
        <taxon>Ascomycota</taxon>
        <taxon>Pezizomycotina</taxon>
        <taxon>Eurotiomycetes</taxon>
        <taxon>Chaetothyriomycetidae</taxon>
        <taxon>Chaetothyriales</taxon>
        <taxon>Herpotrichiellaceae</taxon>
        <taxon>Cladophialophora</taxon>
    </lineage>
</organism>
<keyword evidence="5" id="KW-1185">Reference proteome</keyword>
<dbReference type="PANTHER" id="PTHR33840:SF1">
    <property type="entry name" value="TLE1 PHOSPHOLIPASE DOMAIN-CONTAINING PROTEIN"/>
    <property type="match status" value="1"/>
</dbReference>
<dbReference type="EMBL" id="AMGX01000025">
    <property type="protein sequence ID" value="EXJ63630.1"/>
    <property type="molecule type" value="Genomic_DNA"/>
</dbReference>
<dbReference type="Pfam" id="PF01926">
    <property type="entry name" value="MMR_HSR1"/>
    <property type="match status" value="1"/>
</dbReference>
<evidence type="ECO:0000256" key="1">
    <source>
        <dbReference type="SAM" id="MobiDB-lite"/>
    </source>
</evidence>
<dbReference type="Gene3D" id="3.40.50.300">
    <property type="entry name" value="P-loop containing nucleotide triphosphate hydrolases"/>
    <property type="match status" value="1"/>
</dbReference>
<dbReference type="HOGENOM" id="CLU_304609_0_0_1"/>
<feature type="region of interest" description="Disordered" evidence="1">
    <location>
        <begin position="927"/>
        <end position="1012"/>
    </location>
</feature>
<accession>W9WF59</accession>
<protein>
    <recommendedName>
        <fullName evidence="6">DUF2235 domain-containing protein</fullName>
    </recommendedName>
</protein>
<dbReference type="PANTHER" id="PTHR33840">
    <property type="match status" value="1"/>
</dbReference>
<feature type="domain" description="G" evidence="2">
    <location>
        <begin position="440"/>
        <end position="563"/>
    </location>
</feature>
<gene>
    <name evidence="4" type="ORF">A1O5_11391</name>
</gene>
<dbReference type="STRING" id="1182543.W9WF59"/>
<evidence type="ECO:0008006" key="6">
    <source>
        <dbReference type="Google" id="ProtNLM"/>
    </source>
</evidence>
<evidence type="ECO:0000313" key="4">
    <source>
        <dbReference type="EMBL" id="EXJ63630.1"/>
    </source>
</evidence>
<feature type="compositionally biased region" description="Low complexity" evidence="1">
    <location>
        <begin position="939"/>
        <end position="948"/>
    </location>
</feature>
<dbReference type="Proteomes" id="UP000019471">
    <property type="component" value="Unassembled WGS sequence"/>
</dbReference>
<feature type="domain" description="T6SS Phospholipase effector Tle1-like catalytic" evidence="3">
    <location>
        <begin position="8"/>
        <end position="267"/>
    </location>
</feature>
<evidence type="ECO:0000259" key="2">
    <source>
        <dbReference type="Pfam" id="PF01926"/>
    </source>
</evidence>
<dbReference type="InterPro" id="IPR006073">
    <property type="entry name" value="GTP-bd"/>
</dbReference>
<dbReference type="CDD" id="cd00882">
    <property type="entry name" value="Ras_like_GTPase"/>
    <property type="match status" value="1"/>
</dbReference>
<dbReference type="GeneID" id="19196080"/>
<dbReference type="SUPFAM" id="SSF52540">
    <property type="entry name" value="P-loop containing nucleoside triphosphate hydrolases"/>
    <property type="match status" value="1"/>
</dbReference>
<dbReference type="eggNOG" id="ENOG502S8AV">
    <property type="taxonomic scope" value="Eukaryota"/>
</dbReference>
<dbReference type="Pfam" id="PF09994">
    <property type="entry name" value="T6SS_Tle1-like_cat"/>
    <property type="match status" value="1"/>
</dbReference>